<evidence type="ECO:0000313" key="2">
    <source>
        <dbReference type="EMBL" id="WHY53003.1"/>
    </source>
</evidence>
<sequence length="237" mass="27163">MLSLLRYQFINYLRTFQYVPPFSIFVLCLVVNYTFVPNPILDSYSFTAIMLFFLMGWFTVTLFHAEDEEQKVITTLHAKGRTQYNLAIFSICGLLALGLSLISVLYPILIGAFGETPRLIHLLLGFLSHFSLAILAIALSAIFTRELIKNKHNTWWGVLGILLISIVGATLHDTISQVKGLSWLLPPVRLSLEMMDSEDSIKAIPSIFYWQFAWIFIYACLVIMLFFLLANRKLLRR</sequence>
<feature type="transmembrane region" description="Helical" evidence="1">
    <location>
        <begin position="44"/>
        <end position="65"/>
    </location>
</feature>
<feature type="transmembrane region" description="Helical" evidence="1">
    <location>
        <begin position="119"/>
        <end position="143"/>
    </location>
</feature>
<evidence type="ECO:0000313" key="3">
    <source>
        <dbReference type="Proteomes" id="UP001178322"/>
    </source>
</evidence>
<dbReference type="Proteomes" id="UP001178322">
    <property type="component" value="Chromosome"/>
</dbReference>
<dbReference type="AlphaFoldDB" id="A0AAX3WYN2"/>
<protein>
    <submittedName>
        <fullName evidence="2">ABC transporter permease</fullName>
    </submittedName>
</protein>
<organism evidence="2 3">
    <name type="scientific">Lysinibacillus pakistanensis</name>
    <dbReference type="NCBI Taxonomy" id="759811"/>
    <lineage>
        <taxon>Bacteria</taxon>
        <taxon>Bacillati</taxon>
        <taxon>Bacillota</taxon>
        <taxon>Bacilli</taxon>
        <taxon>Bacillales</taxon>
        <taxon>Bacillaceae</taxon>
        <taxon>Lysinibacillus</taxon>
    </lineage>
</organism>
<name>A0AAX3WYN2_9BACI</name>
<feature type="transmembrane region" description="Helical" evidence="1">
    <location>
        <begin position="12"/>
        <end position="32"/>
    </location>
</feature>
<accession>A0AAX3WYN2</accession>
<keyword evidence="1" id="KW-0472">Membrane</keyword>
<keyword evidence="1" id="KW-1133">Transmembrane helix</keyword>
<proteinExistence type="predicted"/>
<feature type="transmembrane region" description="Helical" evidence="1">
    <location>
        <begin position="86"/>
        <end position="113"/>
    </location>
</feature>
<gene>
    <name evidence="2" type="ORF">QNH24_07100</name>
</gene>
<dbReference type="EMBL" id="CP126101">
    <property type="protein sequence ID" value="WHY53003.1"/>
    <property type="molecule type" value="Genomic_DNA"/>
</dbReference>
<reference evidence="2" key="1">
    <citation type="submission" date="2023-05" db="EMBL/GenBank/DDBJ databases">
        <title>Comparative genomics of Bacillaceae isolates and their secondary metabolite potential.</title>
        <authorList>
            <person name="Song L."/>
            <person name="Nielsen L.J."/>
            <person name="Mohite O."/>
            <person name="Xu X."/>
            <person name="Weber T."/>
            <person name="Kovacs A.T."/>
        </authorList>
    </citation>
    <scope>NUCLEOTIDE SEQUENCE</scope>
    <source>
        <strain evidence="2">LY1</strain>
    </source>
</reference>
<feature type="transmembrane region" description="Helical" evidence="1">
    <location>
        <begin position="207"/>
        <end position="230"/>
    </location>
</feature>
<feature type="transmembrane region" description="Helical" evidence="1">
    <location>
        <begin position="155"/>
        <end position="175"/>
    </location>
</feature>
<dbReference type="RefSeq" id="WP_283871382.1">
    <property type="nucleotide sequence ID" value="NZ_CP126101.1"/>
</dbReference>
<evidence type="ECO:0000256" key="1">
    <source>
        <dbReference type="SAM" id="Phobius"/>
    </source>
</evidence>
<keyword evidence="1" id="KW-0812">Transmembrane</keyword>